<sequence>GPIRKSFQHEFDSATKRSKLMEQVILKLYIQPIDLPDPVQSLENLQRVKKKAERVQDLEIEKSLQFYGNQKSQLKD</sequence>
<evidence type="ECO:0000313" key="2">
    <source>
        <dbReference type="EMBL" id="RNA27455.1"/>
    </source>
</evidence>
<dbReference type="Pfam" id="PF25398">
    <property type="entry name" value="CUX1_N"/>
    <property type="match status" value="1"/>
</dbReference>
<dbReference type="EMBL" id="REGN01002541">
    <property type="protein sequence ID" value="RNA27455.1"/>
    <property type="molecule type" value="Genomic_DNA"/>
</dbReference>
<feature type="domain" description="Cux N-terminal" evidence="1">
    <location>
        <begin position="4"/>
        <end position="46"/>
    </location>
</feature>
<accession>A0A3M7RVT5</accession>
<keyword evidence="3" id="KW-1185">Reference proteome</keyword>
<protein>
    <submittedName>
        <fullName evidence="2">Homeobox cut-like 1 isoform X3</fullName>
    </submittedName>
</protein>
<feature type="non-terminal residue" evidence="2">
    <location>
        <position position="1"/>
    </location>
</feature>
<keyword evidence="2" id="KW-0238">DNA-binding</keyword>
<dbReference type="InterPro" id="IPR057476">
    <property type="entry name" value="Cux_N"/>
</dbReference>
<dbReference type="Proteomes" id="UP000276133">
    <property type="component" value="Unassembled WGS sequence"/>
</dbReference>
<name>A0A3M7RVT5_BRAPC</name>
<evidence type="ECO:0000259" key="1">
    <source>
        <dbReference type="Pfam" id="PF25398"/>
    </source>
</evidence>
<dbReference type="OrthoDB" id="10257567at2759"/>
<reference evidence="2 3" key="1">
    <citation type="journal article" date="2018" name="Sci. Rep.">
        <title>Genomic signatures of local adaptation to the degree of environmental predictability in rotifers.</title>
        <authorList>
            <person name="Franch-Gras L."/>
            <person name="Hahn C."/>
            <person name="Garcia-Roger E.M."/>
            <person name="Carmona M.J."/>
            <person name="Serra M."/>
            <person name="Gomez A."/>
        </authorList>
    </citation>
    <scope>NUCLEOTIDE SEQUENCE [LARGE SCALE GENOMIC DNA]</scope>
    <source>
        <strain evidence="2">HYR1</strain>
    </source>
</reference>
<proteinExistence type="predicted"/>
<comment type="caution">
    <text evidence="2">The sequence shown here is derived from an EMBL/GenBank/DDBJ whole genome shotgun (WGS) entry which is preliminary data.</text>
</comment>
<dbReference type="GO" id="GO:0003677">
    <property type="term" value="F:DNA binding"/>
    <property type="evidence" value="ECO:0007669"/>
    <property type="project" value="UniProtKB-KW"/>
</dbReference>
<dbReference type="STRING" id="10195.A0A3M7RVT5"/>
<dbReference type="AlphaFoldDB" id="A0A3M7RVT5"/>
<evidence type="ECO:0000313" key="3">
    <source>
        <dbReference type="Proteomes" id="UP000276133"/>
    </source>
</evidence>
<keyword evidence="2" id="KW-0371">Homeobox</keyword>
<organism evidence="2 3">
    <name type="scientific">Brachionus plicatilis</name>
    <name type="common">Marine rotifer</name>
    <name type="synonym">Brachionus muelleri</name>
    <dbReference type="NCBI Taxonomy" id="10195"/>
    <lineage>
        <taxon>Eukaryota</taxon>
        <taxon>Metazoa</taxon>
        <taxon>Spiralia</taxon>
        <taxon>Gnathifera</taxon>
        <taxon>Rotifera</taxon>
        <taxon>Eurotatoria</taxon>
        <taxon>Monogononta</taxon>
        <taxon>Pseudotrocha</taxon>
        <taxon>Ploima</taxon>
        <taxon>Brachionidae</taxon>
        <taxon>Brachionus</taxon>
    </lineage>
</organism>
<gene>
    <name evidence="2" type="ORF">BpHYR1_010864</name>
</gene>